<dbReference type="InterPro" id="IPR001296">
    <property type="entry name" value="Glyco_trans_1"/>
</dbReference>
<organism evidence="4 5">
    <name type="scientific">Methanobacterium bryantii</name>
    <dbReference type="NCBI Taxonomy" id="2161"/>
    <lineage>
        <taxon>Archaea</taxon>
        <taxon>Methanobacteriati</taxon>
        <taxon>Methanobacteriota</taxon>
        <taxon>Methanomada group</taxon>
        <taxon>Methanobacteria</taxon>
        <taxon>Methanobacteriales</taxon>
        <taxon>Methanobacteriaceae</taxon>
        <taxon>Methanobacterium</taxon>
    </lineage>
</organism>
<sequence length="396" mass="45973">MKIAIIGCRGIPAKYGGFETFAQGLTENLVKNGYDVTVSCEHEPLQSRKDNYMGAKLEYFPVKPPKNYFLRKIYENLSDIYFLIKLSRKHQLIYFLGIEVGMFLFIPKILNRKSQVLVNIDGVMWQRSKFNLLERWLLKINHDMATVFADKIIVDAQAMKNYVDKKYLDKTSYLSYGIDVPKRVTWNGESLKLLKTYTSIEISPGDYYLVVARLEPENNIHIIIDAFIQAEISIPLVIVGDFTSEDYKEEIEAIAEECTQPGVIFLGSIYNQKLLDMLRQNCCAYIHGHSVGGTNPSLLEAAISRNIIIAHDNQFNREVCGTSAVYFKNEIELSRKMKSVYKHQQSYLKLKDDVYYRVKNNYLWDRITEGYLSLFQIINEEFITHREMDYDQKDEA</sequence>
<keyword evidence="1" id="KW-0808">Transferase</keyword>
<dbReference type="Pfam" id="PF00534">
    <property type="entry name" value="Glycos_transf_1"/>
    <property type="match status" value="1"/>
</dbReference>
<evidence type="ECO:0000259" key="2">
    <source>
        <dbReference type="Pfam" id="PF00534"/>
    </source>
</evidence>
<dbReference type="EMBL" id="LMVM01000001">
    <property type="protein sequence ID" value="PAV06206.1"/>
    <property type="molecule type" value="Genomic_DNA"/>
</dbReference>
<evidence type="ECO:0000259" key="3">
    <source>
        <dbReference type="Pfam" id="PF09314"/>
    </source>
</evidence>
<evidence type="ECO:0000256" key="1">
    <source>
        <dbReference type="ARBA" id="ARBA00022679"/>
    </source>
</evidence>
<dbReference type="Gene3D" id="3.40.50.2000">
    <property type="entry name" value="Glycogen Phosphorylase B"/>
    <property type="match status" value="2"/>
</dbReference>
<reference evidence="4 5" key="1">
    <citation type="journal article" date="2017" name="BMC Genomics">
        <title>Genomic analysis of methanogenic archaea reveals a shift towards energy conservation.</title>
        <authorList>
            <person name="Gilmore S.P."/>
            <person name="Henske J.K."/>
            <person name="Sexton J.A."/>
            <person name="Solomon K.V."/>
            <person name="Seppala S."/>
            <person name="Yoo J.I."/>
            <person name="Huyett L.M."/>
            <person name="Pressman A."/>
            <person name="Cogan J.Z."/>
            <person name="Kivenson V."/>
            <person name="Peng X."/>
            <person name="Tan Y."/>
            <person name="Valentine D.L."/>
            <person name="O'Malley M.A."/>
        </authorList>
    </citation>
    <scope>NUCLEOTIDE SEQUENCE [LARGE SCALE GENOMIC DNA]</scope>
    <source>
        <strain evidence="4 5">M.o.H.</strain>
    </source>
</reference>
<dbReference type="InterPro" id="IPR015393">
    <property type="entry name" value="DUF1972"/>
</dbReference>
<dbReference type="Proteomes" id="UP000217784">
    <property type="component" value="Unassembled WGS sequence"/>
</dbReference>
<dbReference type="RefSeq" id="WP_069584556.1">
    <property type="nucleotide sequence ID" value="NZ_LMVM01000001.1"/>
</dbReference>
<keyword evidence="5" id="KW-1185">Reference proteome</keyword>
<gene>
    <name evidence="4" type="ORF">ASJ80_15355</name>
</gene>
<dbReference type="PANTHER" id="PTHR46401">
    <property type="entry name" value="GLYCOSYLTRANSFERASE WBBK-RELATED"/>
    <property type="match status" value="1"/>
</dbReference>
<dbReference type="SUPFAM" id="SSF53756">
    <property type="entry name" value="UDP-Glycosyltransferase/glycogen phosphorylase"/>
    <property type="match status" value="1"/>
</dbReference>
<dbReference type="PANTHER" id="PTHR46401:SF2">
    <property type="entry name" value="GLYCOSYLTRANSFERASE WBBK-RELATED"/>
    <property type="match status" value="1"/>
</dbReference>
<protein>
    <recommendedName>
        <fullName evidence="6">Glycosyl transferase</fullName>
    </recommendedName>
</protein>
<evidence type="ECO:0008006" key="6">
    <source>
        <dbReference type="Google" id="ProtNLM"/>
    </source>
</evidence>
<proteinExistence type="predicted"/>
<name>A0A2A2HA61_METBR</name>
<evidence type="ECO:0000313" key="4">
    <source>
        <dbReference type="EMBL" id="PAV06206.1"/>
    </source>
</evidence>
<dbReference type="GO" id="GO:0016757">
    <property type="term" value="F:glycosyltransferase activity"/>
    <property type="evidence" value="ECO:0007669"/>
    <property type="project" value="InterPro"/>
</dbReference>
<accession>A0A2A2HA61</accession>
<dbReference type="AlphaFoldDB" id="A0A2A2HA61"/>
<evidence type="ECO:0000313" key="5">
    <source>
        <dbReference type="Proteomes" id="UP000217784"/>
    </source>
</evidence>
<feature type="domain" description="DUF1972" evidence="3">
    <location>
        <begin position="3"/>
        <end position="179"/>
    </location>
</feature>
<dbReference type="OrthoDB" id="69317at2157"/>
<comment type="caution">
    <text evidence="4">The sequence shown here is derived from an EMBL/GenBank/DDBJ whole genome shotgun (WGS) entry which is preliminary data.</text>
</comment>
<dbReference type="Pfam" id="PF09314">
    <property type="entry name" value="DUF1972"/>
    <property type="match status" value="1"/>
</dbReference>
<feature type="domain" description="Glycosyl transferase family 1" evidence="2">
    <location>
        <begin position="207"/>
        <end position="351"/>
    </location>
</feature>